<proteinExistence type="predicted"/>
<gene>
    <name evidence="2" type="ORF">C1645_740346</name>
</gene>
<dbReference type="AlphaFoldDB" id="A0A397SM53"/>
<dbReference type="Proteomes" id="UP000265703">
    <property type="component" value="Unassembled WGS sequence"/>
</dbReference>
<accession>A0A397SM53</accession>
<protein>
    <submittedName>
        <fullName evidence="2">Uncharacterized protein</fullName>
    </submittedName>
</protein>
<feature type="region of interest" description="Disordered" evidence="1">
    <location>
        <begin position="1"/>
        <end position="42"/>
    </location>
</feature>
<organism evidence="2 3">
    <name type="scientific">Glomus cerebriforme</name>
    <dbReference type="NCBI Taxonomy" id="658196"/>
    <lineage>
        <taxon>Eukaryota</taxon>
        <taxon>Fungi</taxon>
        <taxon>Fungi incertae sedis</taxon>
        <taxon>Mucoromycota</taxon>
        <taxon>Glomeromycotina</taxon>
        <taxon>Glomeromycetes</taxon>
        <taxon>Glomerales</taxon>
        <taxon>Glomeraceae</taxon>
        <taxon>Glomus</taxon>
    </lineage>
</organism>
<dbReference type="EMBL" id="QKYT01000325">
    <property type="protein sequence ID" value="RIA87118.1"/>
    <property type="molecule type" value="Genomic_DNA"/>
</dbReference>
<keyword evidence="3" id="KW-1185">Reference proteome</keyword>
<comment type="caution">
    <text evidence="2">The sequence shown here is derived from an EMBL/GenBank/DDBJ whole genome shotgun (WGS) entry which is preliminary data.</text>
</comment>
<reference evidence="2 3" key="1">
    <citation type="submission" date="2018-06" db="EMBL/GenBank/DDBJ databases">
        <title>Comparative genomics reveals the genomic features of Rhizophagus irregularis, R. cerebriforme, R. diaphanum and Gigaspora rosea, and their symbiotic lifestyle signature.</title>
        <authorList>
            <person name="Morin E."/>
            <person name="San Clemente H."/>
            <person name="Chen E.C.H."/>
            <person name="De La Providencia I."/>
            <person name="Hainaut M."/>
            <person name="Kuo A."/>
            <person name="Kohler A."/>
            <person name="Murat C."/>
            <person name="Tang N."/>
            <person name="Roy S."/>
            <person name="Loubradou J."/>
            <person name="Henrissat B."/>
            <person name="Grigoriev I.V."/>
            <person name="Corradi N."/>
            <person name="Roux C."/>
            <person name="Martin F.M."/>
        </authorList>
    </citation>
    <scope>NUCLEOTIDE SEQUENCE [LARGE SCALE GENOMIC DNA]</scope>
    <source>
        <strain evidence="2 3">DAOM 227022</strain>
    </source>
</reference>
<evidence type="ECO:0000256" key="1">
    <source>
        <dbReference type="SAM" id="MobiDB-lite"/>
    </source>
</evidence>
<dbReference type="OrthoDB" id="2313848at2759"/>
<evidence type="ECO:0000313" key="2">
    <source>
        <dbReference type="EMBL" id="RIA87118.1"/>
    </source>
</evidence>
<sequence length="525" mass="60809">MTMKRRARLSSPQHPIEKSYMADTDKNMPKEKETKTRDKEKNEFLSVEETYDKTELAGPMLVVRKENKDYYTVYKTREYFWEKLSRQPEEMRCCSETVFADLPQCPSIYVDFSSPTRFPGTAIVKILRNILDAMLEEFNTFQYKDQTHVLKDSSDLVIMDECGEMRNGIWRYSFHILAPIYKFQNFDASDEFTNQVISRLSKEISLLVSQLTNQPVHFVRTLGSTIPGETLHKKISPFSQFLRTNVDIDRNLLFVKSFPPEEAEENSRPLVDTGCIQTGLLPNEDIGSQQIKDGSHPIINTAEKESIQTGMVSDTRMRSSHTNDTSHTIASINNAKIYIKEEAIDLFDFSDSTSTYAMYVVIHFIVCILVMDKQFHQGNKSISRPRSTRNRNSVKYSSSFKLHVPASRRKECLSRSMYQRSLCKQSISNHALNYHITKYSKPFLPSLHNFYLGGKKEKMLEITKELLVVLYFVDRRQENSLSFKLILALAFQRNKGHRIFLSQHAPPFAVSQHAQRTQEKELTTD</sequence>
<evidence type="ECO:0000313" key="3">
    <source>
        <dbReference type="Proteomes" id="UP000265703"/>
    </source>
</evidence>
<name>A0A397SM53_9GLOM</name>
<feature type="compositionally biased region" description="Basic and acidic residues" evidence="1">
    <location>
        <begin position="23"/>
        <end position="42"/>
    </location>
</feature>